<comment type="caution">
    <text evidence="3">The sequence shown here is derived from an EMBL/GenBank/DDBJ whole genome shotgun (WGS) entry which is preliminary data.</text>
</comment>
<keyword evidence="4" id="KW-1185">Reference proteome</keyword>
<feature type="region of interest" description="Disordered" evidence="1">
    <location>
        <begin position="278"/>
        <end position="300"/>
    </location>
</feature>
<organism evidence="3 4">
    <name type="scientific">Yanshouia hominis</name>
    <dbReference type="NCBI Taxonomy" id="2763673"/>
    <lineage>
        <taxon>Bacteria</taxon>
        <taxon>Bacillati</taxon>
        <taxon>Bacillota</taxon>
        <taxon>Clostridia</taxon>
        <taxon>Eubacteriales</taxon>
        <taxon>Oscillospiraceae</taxon>
        <taxon>Yanshouia</taxon>
    </lineage>
</organism>
<reference evidence="3 4" key="1">
    <citation type="submission" date="2020-08" db="EMBL/GenBank/DDBJ databases">
        <title>Genome public.</title>
        <authorList>
            <person name="Liu C."/>
            <person name="Sun Q."/>
        </authorList>
    </citation>
    <scope>NUCLEOTIDE SEQUENCE [LARGE SCALE GENOMIC DNA]</scope>
    <source>
        <strain evidence="3 4">BX1</strain>
    </source>
</reference>
<dbReference type="PANTHER" id="PTHR40076:SF1">
    <property type="entry name" value="MEMBRANE PROTEIN"/>
    <property type="match status" value="1"/>
</dbReference>
<name>A0ABR7NLR2_9FIRM</name>
<evidence type="ECO:0000256" key="2">
    <source>
        <dbReference type="SAM" id="Phobius"/>
    </source>
</evidence>
<feature type="transmembrane region" description="Helical" evidence="2">
    <location>
        <begin position="69"/>
        <end position="91"/>
    </location>
</feature>
<sequence>MHLRRLVKGNALRALRRHWSRAAAISLILMILSQFFVSLEFLLSVIFDIPDFADPLRTPQAYLDDLPNAAPAAVALIGGTLLLRLILVVPLKLGTQRWFYQAGDGRPEETFAVFEYFSSLRFFLSAVCLNLQMILRGLFWTAAFLGPPGAVILFARMASGQAGTDFQILLGTGLEVAGFLLLMLMSVFLAIRLMGYYLAPFAFAENPGAGAGAAIRSSVRASRGCRWALLLFELSMIGWRFLELLVIPKLFTYPYRTTAQGLYAHFLFEKMRREEAEKQNRAVEMGEKEKEEQKEEEGHS</sequence>
<proteinExistence type="predicted"/>
<protein>
    <submittedName>
        <fullName evidence="3">DUF975 family protein</fullName>
    </submittedName>
</protein>
<evidence type="ECO:0000313" key="4">
    <source>
        <dbReference type="Proteomes" id="UP000658131"/>
    </source>
</evidence>
<feature type="transmembrane region" description="Helical" evidence="2">
    <location>
        <begin position="21"/>
        <end position="49"/>
    </location>
</feature>
<dbReference type="Pfam" id="PF06161">
    <property type="entry name" value="DUF975"/>
    <property type="match status" value="1"/>
</dbReference>
<accession>A0ABR7NLR2</accession>
<gene>
    <name evidence="3" type="ORF">H8717_12050</name>
</gene>
<evidence type="ECO:0000256" key="1">
    <source>
        <dbReference type="SAM" id="MobiDB-lite"/>
    </source>
</evidence>
<feature type="transmembrane region" description="Helical" evidence="2">
    <location>
        <begin position="138"/>
        <end position="156"/>
    </location>
</feature>
<dbReference type="RefSeq" id="WP_262400604.1">
    <property type="nucleotide sequence ID" value="NZ_JACRTB010000022.1"/>
</dbReference>
<dbReference type="Proteomes" id="UP000658131">
    <property type="component" value="Unassembled WGS sequence"/>
</dbReference>
<keyword evidence="2" id="KW-1133">Transmembrane helix</keyword>
<evidence type="ECO:0000313" key="3">
    <source>
        <dbReference type="EMBL" id="MBC8577135.1"/>
    </source>
</evidence>
<feature type="transmembrane region" description="Helical" evidence="2">
    <location>
        <begin position="168"/>
        <end position="191"/>
    </location>
</feature>
<dbReference type="InterPro" id="IPR010380">
    <property type="entry name" value="DUF975"/>
</dbReference>
<keyword evidence="2" id="KW-0472">Membrane</keyword>
<dbReference type="EMBL" id="JACRTB010000022">
    <property type="protein sequence ID" value="MBC8577135.1"/>
    <property type="molecule type" value="Genomic_DNA"/>
</dbReference>
<keyword evidence="2" id="KW-0812">Transmembrane</keyword>
<dbReference type="PANTHER" id="PTHR40076">
    <property type="entry name" value="MEMBRANE PROTEIN-RELATED"/>
    <property type="match status" value="1"/>
</dbReference>